<dbReference type="VEuPathDB" id="FungiDB:DD237_004469"/>
<dbReference type="InterPro" id="IPR053937">
    <property type="entry name" value="GOST_TM"/>
</dbReference>
<feature type="signal peptide" evidence="7">
    <location>
        <begin position="1"/>
        <end position="18"/>
    </location>
</feature>
<dbReference type="EMBL" id="QKXF01000194">
    <property type="protein sequence ID" value="RQM14620.1"/>
    <property type="molecule type" value="Genomic_DNA"/>
</dbReference>
<keyword evidence="5 6" id="KW-0472">Membrane</keyword>
<dbReference type="AlphaFoldDB" id="A0A425CCB5"/>
<sequence length="408" mass="45964">MGKKVLLNAAFVLTGVTAMKQSWMFEAEDRPHFFIERFGFGHSGHMDVHVSNVEINTPEKSYTIQAGLLFVHMDALFKNGDHNFLSIGDAPLPSAYLVMSLLFSSAAVVWWWCLVKNLEHVQRVHWFMAVLVSVKTVALFAEAMHAYYMKRNGDTLTAWTAVTYAFLSLKGILLFSVLMLIGTGWSLLKPHLSQKDKSVLSLVLVLQVISNIAQIVEAETAVGTRAWVSWRDVLIIADVACCAAVLLPIVWSIRQLRVAAATDGKAYINLQKLTQFRSFYLLVICYIYVTRLALQLLRASLPYNGTWVAVAVSELAALGFFIATGYRFRPLPVNPYLEVPMHEDNLEEFALEDDEDDLDFQRDQRNDIHKFAYGAPVRTTASYSMKRQYAPERVSYANTTSDSINSDL</sequence>
<evidence type="ECO:0000256" key="3">
    <source>
        <dbReference type="ARBA" id="ARBA00022729"/>
    </source>
</evidence>
<evidence type="ECO:0000259" key="8">
    <source>
        <dbReference type="Pfam" id="PF06814"/>
    </source>
</evidence>
<evidence type="ECO:0000256" key="6">
    <source>
        <dbReference type="SAM" id="Phobius"/>
    </source>
</evidence>
<feature type="transmembrane region" description="Helical" evidence="6">
    <location>
        <begin position="94"/>
        <end position="114"/>
    </location>
</feature>
<evidence type="ECO:0000256" key="4">
    <source>
        <dbReference type="ARBA" id="ARBA00022989"/>
    </source>
</evidence>
<keyword evidence="3 7" id="KW-0732">Signal</keyword>
<organism evidence="9 10">
    <name type="scientific">Peronospora effusa</name>
    <dbReference type="NCBI Taxonomy" id="542832"/>
    <lineage>
        <taxon>Eukaryota</taxon>
        <taxon>Sar</taxon>
        <taxon>Stramenopiles</taxon>
        <taxon>Oomycota</taxon>
        <taxon>Peronosporomycetes</taxon>
        <taxon>Peronosporales</taxon>
        <taxon>Peronosporaceae</taxon>
        <taxon>Peronospora</taxon>
    </lineage>
</organism>
<comment type="caution">
    <text evidence="9">The sequence shown here is derived from an EMBL/GenBank/DDBJ whole genome shotgun (WGS) entry which is preliminary data.</text>
</comment>
<gene>
    <name evidence="9" type="ORF">DD237_004469</name>
</gene>
<dbReference type="GO" id="GO:0016020">
    <property type="term" value="C:membrane"/>
    <property type="evidence" value="ECO:0007669"/>
    <property type="project" value="UniProtKB-SubCell"/>
</dbReference>
<dbReference type="Pfam" id="PF06814">
    <property type="entry name" value="GOST_TM"/>
    <property type="match status" value="1"/>
</dbReference>
<feature type="transmembrane region" description="Helical" evidence="6">
    <location>
        <begin position="199"/>
        <end position="216"/>
    </location>
</feature>
<evidence type="ECO:0000256" key="7">
    <source>
        <dbReference type="SAM" id="SignalP"/>
    </source>
</evidence>
<evidence type="ECO:0000256" key="5">
    <source>
        <dbReference type="ARBA" id="ARBA00023136"/>
    </source>
</evidence>
<evidence type="ECO:0000256" key="2">
    <source>
        <dbReference type="ARBA" id="ARBA00022692"/>
    </source>
</evidence>
<comment type="subcellular location">
    <subcellularLocation>
        <location evidence="1">Membrane</location>
        <topology evidence="1">Multi-pass membrane protein</topology>
    </subcellularLocation>
</comment>
<keyword evidence="2 6" id="KW-0812">Transmembrane</keyword>
<keyword evidence="4 6" id="KW-1133">Transmembrane helix</keyword>
<protein>
    <recommendedName>
        <fullName evidence="8">GOST seven transmembrane domain-containing protein</fullName>
    </recommendedName>
</protein>
<reference evidence="9 10" key="1">
    <citation type="submission" date="2018-06" db="EMBL/GenBank/DDBJ databases">
        <title>Comparative genomics of downy mildews reveals potential adaptations to biotrophy.</title>
        <authorList>
            <person name="Fletcher K."/>
            <person name="Klosterman S.J."/>
            <person name="Derevnina L."/>
            <person name="Martin F."/>
            <person name="Koike S."/>
            <person name="Reyes Chin-Wo S."/>
            <person name="Mou B."/>
            <person name="Michelmore R."/>
        </authorList>
    </citation>
    <scope>NUCLEOTIDE SEQUENCE [LARGE SCALE GENOMIC DNA]</scope>
    <source>
        <strain evidence="9 10">R13</strain>
    </source>
</reference>
<evidence type="ECO:0000256" key="1">
    <source>
        <dbReference type="ARBA" id="ARBA00004141"/>
    </source>
</evidence>
<dbReference type="PANTHER" id="PTHR21229:SF2">
    <property type="entry name" value="RE59932P"/>
    <property type="match status" value="1"/>
</dbReference>
<feature type="chain" id="PRO_5019205715" description="GOST seven transmembrane domain-containing protein" evidence="7">
    <location>
        <begin position="19"/>
        <end position="408"/>
    </location>
</feature>
<evidence type="ECO:0000313" key="10">
    <source>
        <dbReference type="Proteomes" id="UP000286097"/>
    </source>
</evidence>
<feature type="transmembrane region" description="Helical" evidence="6">
    <location>
        <begin position="307"/>
        <end position="326"/>
    </location>
</feature>
<dbReference type="GO" id="GO:0005794">
    <property type="term" value="C:Golgi apparatus"/>
    <property type="evidence" value="ECO:0007669"/>
    <property type="project" value="TreeGrafter"/>
</dbReference>
<dbReference type="InterPro" id="IPR009637">
    <property type="entry name" value="GPR107/GPR108-like"/>
</dbReference>
<feature type="domain" description="GOST seven transmembrane" evidence="8">
    <location>
        <begin position="91"/>
        <end position="330"/>
    </location>
</feature>
<feature type="transmembrane region" description="Helical" evidence="6">
    <location>
        <begin position="228"/>
        <end position="251"/>
    </location>
</feature>
<feature type="transmembrane region" description="Helical" evidence="6">
    <location>
        <begin position="161"/>
        <end position="187"/>
    </location>
</feature>
<evidence type="ECO:0000313" key="9">
    <source>
        <dbReference type="EMBL" id="RQM14620.1"/>
    </source>
</evidence>
<name>A0A425CCB5_9STRA</name>
<dbReference type="Proteomes" id="UP000286097">
    <property type="component" value="Unassembled WGS sequence"/>
</dbReference>
<accession>A0A425CCB5</accession>
<dbReference type="PANTHER" id="PTHR21229">
    <property type="entry name" value="LUNG SEVEN TRANSMEMBRANE RECEPTOR"/>
    <property type="match status" value="1"/>
</dbReference>
<feature type="transmembrane region" description="Helical" evidence="6">
    <location>
        <begin position="126"/>
        <end position="149"/>
    </location>
</feature>
<proteinExistence type="predicted"/>
<feature type="transmembrane region" description="Helical" evidence="6">
    <location>
        <begin position="279"/>
        <end position="301"/>
    </location>
</feature>